<dbReference type="PROSITE" id="PS50222">
    <property type="entry name" value="EF_HAND_2"/>
    <property type="match status" value="2"/>
</dbReference>
<evidence type="ECO:0000256" key="3">
    <source>
        <dbReference type="SAM" id="Phobius"/>
    </source>
</evidence>
<evidence type="ECO:0000256" key="2">
    <source>
        <dbReference type="SAM" id="MobiDB-lite"/>
    </source>
</evidence>
<evidence type="ECO:0000256" key="1">
    <source>
        <dbReference type="ARBA" id="ARBA00022837"/>
    </source>
</evidence>
<feature type="signal peptide" evidence="4">
    <location>
        <begin position="1"/>
        <end position="27"/>
    </location>
</feature>
<feature type="transmembrane region" description="Helical" evidence="3">
    <location>
        <begin position="428"/>
        <end position="453"/>
    </location>
</feature>
<keyword evidence="1" id="KW-0106">Calcium</keyword>
<feature type="transmembrane region" description="Helical" evidence="3">
    <location>
        <begin position="240"/>
        <end position="262"/>
    </location>
</feature>
<feature type="compositionally biased region" description="Basic and acidic residues" evidence="2">
    <location>
        <begin position="494"/>
        <end position="512"/>
    </location>
</feature>
<proteinExistence type="predicted"/>
<dbReference type="SMART" id="SM00054">
    <property type="entry name" value="EFh"/>
    <property type="match status" value="2"/>
</dbReference>
<evidence type="ECO:0000256" key="4">
    <source>
        <dbReference type="SAM" id="SignalP"/>
    </source>
</evidence>
<feature type="domain" description="EF-hand" evidence="5">
    <location>
        <begin position="522"/>
        <end position="557"/>
    </location>
</feature>
<feature type="domain" description="EF-hand" evidence="5">
    <location>
        <begin position="560"/>
        <end position="595"/>
    </location>
</feature>
<gene>
    <name evidence="6" type="ORF">RMAR1173_LOCUS19526</name>
</gene>
<dbReference type="EMBL" id="HBHJ01029482">
    <property type="protein sequence ID" value="CAD9708534.1"/>
    <property type="molecule type" value="Transcribed_RNA"/>
</dbReference>
<accession>A0A7S2WVJ2</accession>
<feature type="transmembrane region" description="Helical" evidence="3">
    <location>
        <begin position="43"/>
        <end position="63"/>
    </location>
</feature>
<dbReference type="PROSITE" id="PS00018">
    <property type="entry name" value="EF_HAND_1"/>
    <property type="match status" value="2"/>
</dbReference>
<dbReference type="InterPro" id="IPR011992">
    <property type="entry name" value="EF-hand-dom_pair"/>
</dbReference>
<dbReference type="InterPro" id="IPR002048">
    <property type="entry name" value="EF_hand_dom"/>
</dbReference>
<dbReference type="SUPFAM" id="SSF47473">
    <property type="entry name" value="EF-hand"/>
    <property type="match status" value="1"/>
</dbReference>
<dbReference type="InterPro" id="IPR018247">
    <property type="entry name" value="EF_Hand_1_Ca_BS"/>
</dbReference>
<sequence length="714" mass="79502">MQSWAPSMRSLGFFSVLVTMGARVVLGQTDSEAGDEEESLNPVTQSSTVMVILSCMIAFSILFENVREYVEEHTKENLKPVLNSLFGELTLLGFIGLTLFIVDKIDALQTLSDSLFGEEGAIGELCESVHMALFLVMVLFLTTVLLLVHIGNSISTQWSIWEERIIAEHHVRSKYDALVKQDLGLSHALVAVEPLQFQEAAYAAVRRGFIAELTGEYDVDDHFDFAGYLDPMLGHVLAEFVEIPPTTWLMLEGVLVVMWLMYLHTSPVFQAGLFLLVGYGLPLTLRVVHGKIRLIKADVILSHGFLAHFATGDRVLQPPRQGERTGLLSAPVEEAPTGGQREPHPLATVMGPTRYDPESLSGHYGQSHLGHENHKHRFWWGGRYKASFMMGLLRKSLLVNSIYLALLILLVLPAVLDSDRHDLAKGVFLVAALLPSSLLAFMVPGAVQDFVLVTSILSMKNKRVLEHTIRRIKTRQCFLTLKVIYMMVSGVEKKGHHGDGQPSTPRHEHLPPEEDLSADELRKRRLWKNIFDVIDDDNSGRVNQDELSRQLHKMVPAGMLSERDVLNIMQQLDEDQSGEIDFHEFLEYADYVTNGAVGEPEEVARGMFSLVVADVGGEGVDPHHATINIKQLQGTLQVPIRHPVQRRPLERALKGTAGAAHGILSSSGNAGSNKLWLWCSGSETCLPPPPLPVWSVETWARTFRRRCLQCDQGH</sequence>
<feature type="transmembrane region" description="Helical" evidence="3">
    <location>
        <begin position="129"/>
        <end position="148"/>
    </location>
</feature>
<keyword evidence="3" id="KW-0472">Membrane</keyword>
<keyword evidence="4" id="KW-0732">Signal</keyword>
<dbReference type="CDD" id="cd00051">
    <property type="entry name" value="EFh"/>
    <property type="match status" value="1"/>
</dbReference>
<feature type="chain" id="PRO_5031248043" description="EF-hand domain-containing protein" evidence="4">
    <location>
        <begin position="28"/>
        <end position="714"/>
    </location>
</feature>
<dbReference type="Gene3D" id="1.10.238.10">
    <property type="entry name" value="EF-hand"/>
    <property type="match status" value="1"/>
</dbReference>
<keyword evidence="3" id="KW-1133">Transmembrane helix</keyword>
<reference evidence="6" key="1">
    <citation type="submission" date="2021-01" db="EMBL/GenBank/DDBJ databases">
        <authorList>
            <person name="Corre E."/>
            <person name="Pelletier E."/>
            <person name="Niang G."/>
            <person name="Scheremetjew M."/>
            <person name="Finn R."/>
            <person name="Kale V."/>
            <person name="Holt S."/>
            <person name="Cochrane G."/>
            <person name="Meng A."/>
            <person name="Brown T."/>
            <person name="Cohen L."/>
        </authorList>
    </citation>
    <scope>NUCLEOTIDE SEQUENCE</scope>
    <source>
        <strain evidence="6">CCMP1243</strain>
    </source>
</reference>
<organism evidence="6">
    <name type="scientific">Rhizochromulina marina</name>
    <dbReference type="NCBI Taxonomy" id="1034831"/>
    <lineage>
        <taxon>Eukaryota</taxon>
        <taxon>Sar</taxon>
        <taxon>Stramenopiles</taxon>
        <taxon>Ochrophyta</taxon>
        <taxon>Dictyochophyceae</taxon>
        <taxon>Rhizochromulinales</taxon>
        <taxon>Rhizochromulina</taxon>
    </lineage>
</organism>
<feature type="region of interest" description="Disordered" evidence="2">
    <location>
        <begin position="494"/>
        <end position="515"/>
    </location>
</feature>
<keyword evidence="3" id="KW-0812">Transmembrane</keyword>
<feature type="transmembrane region" description="Helical" evidence="3">
    <location>
        <begin position="84"/>
        <end position="102"/>
    </location>
</feature>
<feature type="transmembrane region" description="Helical" evidence="3">
    <location>
        <begin position="397"/>
        <end position="416"/>
    </location>
</feature>
<evidence type="ECO:0000259" key="5">
    <source>
        <dbReference type="PROSITE" id="PS50222"/>
    </source>
</evidence>
<feature type="transmembrane region" description="Helical" evidence="3">
    <location>
        <begin position="268"/>
        <end position="288"/>
    </location>
</feature>
<dbReference type="GO" id="GO:0005509">
    <property type="term" value="F:calcium ion binding"/>
    <property type="evidence" value="ECO:0007669"/>
    <property type="project" value="InterPro"/>
</dbReference>
<dbReference type="Pfam" id="PF13499">
    <property type="entry name" value="EF-hand_7"/>
    <property type="match status" value="1"/>
</dbReference>
<dbReference type="AlphaFoldDB" id="A0A7S2WVJ2"/>
<protein>
    <recommendedName>
        <fullName evidence="5">EF-hand domain-containing protein</fullName>
    </recommendedName>
</protein>
<evidence type="ECO:0000313" key="6">
    <source>
        <dbReference type="EMBL" id="CAD9708534.1"/>
    </source>
</evidence>
<name>A0A7S2WVJ2_9STRA</name>